<feature type="compositionally biased region" description="Basic residues" evidence="1">
    <location>
        <begin position="60"/>
        <end position="71"/>
    </location>
</feature>
<gene>
    <name evidence="2" type="ORF">RDB_LOCUS129621</name>
</gene>
<dbReference type="Proteomes" id="UP000663846">
    <property type="component" value="Unassembled WGS sequence"/>
</dbReference>
<name>A0A8H3G8G7_9AGAM</name>
<evidence type="ECO:0000313" key="2">
    <source>
        <dbReference type="EMBL" id="CAE6441019.1"/>
    </source>
</evidence>
<proteinExistence type="predicted"/>
<dbReference type="EMBL" id="CAJMWS010000395">
    <property type="protein sequence ID" value="CAE6441019.1"/>
    <property type="molecule type" value="Genomic_DNA"/>
</dbReference>
<feature type="compositionally biased region" description="Basic and acidic residues" evidence="1">
    <location>
        <begin position="72"/>
        <end position="88"/>
    </location>
</feature>
<dbReference type="AlphaFoldDB" id="A0A8H3G8G7"/>
<feature type="region of interest" description="Disordered" evidence="1">
    <location>
        <begin position="1"/>
        <end position="22"/>
    </location>
</feature>
<evidence type="ECO:0000256" key="1">
    <source>
        <dbReference type="SAM" id="MobiDB-lite"/>
    </source>
</evidence>
<sequence>MSLASKFPGDTPERNCNLQRVKHNGEATAKISRYTEIFDRGRTASSTVEGQLESILQPKQRLRMHPTRGFRRPQELSKTSERSSEASKSHPGGIGPSEDPGANTSFSGRGGHAASDATSTYA</sequence>
<reference evidence="2" key="1">
    <citation type="submission" date="2021-01" db="EMBL/GenBank/DDBJ databases">
        <authorList>
            <person name="Kaushik A."/>
        </authorList>
    </citation>
    <scope>NUCLEOTIDE SEQUENCE</scope>
    <source>
        <strain evidence="2">AG1-1C</strain>
    </source>
</reference>
<accession>A0A8H3G8G7</accession>
<feature type="region of interest" description="Disordered" evidence="1">
    <location>
        <begin position="40"/>
        <end position="122"/>
    </location>
</feature>
<comment type="caution">
    <text evidence="2">The sequence shown here is derived from an EMBL/GenBank/DDBJ whole genome shotgun (WGS) entry which is preliminary data.</text>
</comment>
<organism evidence="2 3">
    <name type="scientific">Rhizoctonia solani</name>
    <dbReference type="NCBI Taxonomy" id="456999"/>
    <lineage>
        <taxon>Eukaryota</taxon>
        <taxon>Fungi</taxon>
        <taxon>Dikarya</taxon>
        <taxon>Basidiomycota</taxon>
        <taxon>Agaricomycotina</taxon>
        <taxon>Agaricomycetes</taxon>
        <taxon>Cantharellales</taxon>
        <taxon>Ceratobasidiaceae</taxon>
        <taxon>Rhizoctonia</taxon>
    </lineage>
</organism>
<protein>
    <submittedName>
        <fullName evidence="2">Uncharacterized protein</fullName>
    </submittedName>
</protein>
<evidence type="ECO:0000313" key="3">
    <source>
        <dbReference type="Proteomes" id="UP000663846"/>
    </source>
</evidence>